<feature type="region of interest" description="Disordered" evidence="1">
    <location>
        <begin position="82"/>
        <end position="196"/>
    </location>
</feature>
<sequence>MAFKTIMSPAVAAHYPLCVKEVFVAPGELVKPDTRALLAETAEGRRIAIKCGHEGRVIQAPPADAILDERKMLLVIETFADEPASAPEDDGPAGKAEAEEQERAQQEQARKERAAREAQQAHQAAYAQASGQKESIRPAQTEPSAAQEAETATASASSDGPPDEQPQEPSEGAQPLHGAGDGTKEEEAGKASNAPSGKKIALVAAGFVVVLLGGAVAMQFLEEKPTSPSRTPSASTVSTKSAPVPASTKPTAPKPLPTRPYPAEQDRDWKKIPNINSQNFVRYVSKNSKARDIEFLSLDAGRRRVQLVGRADKRSIVTSYSFSGNGPFRNVRYLNTDPEKAFIFADYPQRDVSTVLISPKNKKSEVSAYHYFGNRKPDKKTGAFKKGYSLEYAVKDGGLMALLLQNTESYSQNMLVSNEKGKTEAYRIWSDPYDLSNYSDYGSHIALDVHSKDGIKQGTALVSGSRSTLFAPSNGYLNGIRIKAQSSSVTLEGTKAQIFKPQDILPKGVFQKYTSLGGGIRMTAAAVDTYRKSFAMGGVVWGMGNQKNEDGSSRVDAYLVWTVDGKADLQRMFVRNDSNWHEGLTIRDLEFYGTGQLAVLLREAEGKPYSAVVFFDQYGNLKNRYSYSNAIVNDIDSYGDTLYGAGFATDKGRRYGAIWKF</sequence>
<evidence type="ECO:0000313" key="3">
    <source>
        <dbReference type="Proteomes" id="UP000199236"/>
    </source>
</evidence>
<gene>
    <name evidence="2" type="ORF">SAMN04488056_11562</name>
</gene>
<dbReference type="RefSeq" id="WP_090075156.1">
    <property type="nucleotide sequence ID" value="NZ_FOVR01000015.1"/>
</dbReference>
<dbReference type="OrthoDB" id="10018106at2"/>
<feature type="region of interest" description="Disordered" evidence="1">
    <location>
        <begin position="223"/>
        <end position="265"/>
    </location>
</feature>
<feature type="compositionally biased region" description="Low complexity" evidence="1">
    <location>
        <begin position="226"/>
        <end position="239"/>
    </location>
</feature>
<keyword evidence="3" id="KW-1185">Reference proteome</keyword>
<dbReference type="Proteomes" id="UP000199236">
    <property type="component" value="Unassembled WGS sequence"/>
</dbReference>
<dbReference type="EMBL" id="FOVR01000015">
    <property type="protein sequence ID" value="SFO90113.1"/>
    <property type="molecule type" value="Genomic_DNA"/>
</dbReference>
<organism evidence="2 3">
    <name type="scientific">Cohaesibacter marisflavi</name>
    <dbReference type="NCBI Taxonomy" id="655353"/>
    <lineage>
        <taxon>Bacteria</taxon>
        <taxon>Pseudomonadati</taxon>
        <taxon>Pseudomonadota</taxon>
        <taxon>Alphaproteobacteria</taxon>
        <taxon>Hyphomicrobiales</taxon>
        <taxon>Cohaesibacteraceae</taxon>
    </lineage>
</organism>
<dbReference type="STRING" id="655353.SAMN04488056_11562"/>
<protein>
    <submittedName>
        <fullName evidence="2">Uncharacterized protein</fullName>
    </submittedName>
</protein>
<accession>A0A1I5KYY1</accession>
<proteinExistence type="predicted"/>
<name>A0A1I5KYY1_9HYPH</name>
<feature type="compositionally biased region" description="Basic and acidic residues" evidence="1">
    <location>
        <begin position="96"/>
        <end position="116"/>
    </location>
</feature>
<evidence type="ECO:0000313" key="2">
    <source>
        <dbReference type="EMBL" id="SFO90113.1"/>
    </source>
</evidence>
<dbReference type="AlphaFoldDB" id="A0A1I5KYY1"/>
<feature type="compositionally biased region" description="Low complexity" evidence="1">
    <location>
        <begin position="138"/>
        <end position="158"/>
    </location>
</feature>
<reference evidence="2 3" key="1">
    <citation type="submission" date="2016-10" db="EMBL/GenBank/DDBJ databases">
        <authorList>
            <person name="de Groot N.N."/>
        </authorList>
    </citation>
    <scope>NUCLEOTIDE SEQUENCE [LARGE SCALE GENOMIC DNA]</scope>
    <source>
        <strain evidence="2 3">CGMCC 1.9157</strain>
    </source>
</reference>
<feature type="compositionally biased region" description="Low complexity" evidence="1">
    <location>
        <begin position="117"/>
        <end position="129"/>
    </location>
</feature>
<evidence type="ECO:0000256" key="1">
    <source>
        <dbReference type="SAM" id="MobiDB-lite"/>
    </source>
</evidence>